<gene>
    <name evidence="1" type="ORF">G0Q06_10630</name>
</gene>
<dbReference type="Proteomes" id="UP000478417">
    <property type="component" value="Unassembled WGS sequence"/>
</dbReference>
<evidence type="ECO:0000313" key="2">
    <source>
        <dbReference type="Proteomes" id="UP000478417"/>
    </source>
</evidence>
<evidence type="ECO:0000313" key="1">
    <source>
        <dbReference type="EMBL" id="NDV62907.1"/>
    </source>
</evidence>
<organism evidence="1 2">
    <name type="scientific">Oceanipulchritudo coccoides</name>
    <dbReference type="NCBI Taxonomy" id="2706888"/>
    <lineage>
        <taxon>Bacteria</taxon>
        <taxon>Pseudomonadati</taxon>
        <taxon>Verrucomicrobiota</taxon>
        <taxon>Opitutia</taxon>
        <taxon>Puniceicoccales</taxon>
        <taxon>Oceanipulchritudinaceae</taxon>
        <taxon>Oceanipulchritudo</taxon>
    </lineage>
</organism>
<protein>
    <submittedName>
        <fullName evidence="1">DUF3445 domain-containing protein</fullName>
    </submittedName>
</protein>
<accession>A0A6B2M496</accession>
<dbReference type="RefSeq" id="WP_163965693.1">
    <property type="nucleotide sequence ID" value="NZ_JAAGNX010000003.1"/>
</dbReference>
<reference evidence="1 2" key="1">
    <citation type="submission" date="2020-02" db="EMBL/GenBank/DDBJ databases">
        <title>Albibacoteraceae fam. nov., the first described family within the subdivision 4 Verrucomicrobia.</title>
        <authorList>
            <person name="Xi F."/>
        </authorList>
    </citation>
    <scope>NUCLEOTIDE SEQUENCE [LARGE SCALE GENOMIC DNA]</scope>
    <source>
        <strain evidence="1 2">CK1056</strain>
    </source>
</reference>
<dbReference type="InterPro" id="IPR021848">
    <property type="entry name" value="HODM_asu-like"/>
</dbReference>
<sequence>MNPIDVVDLSAIFPAEDFRLKMRFERGEPAQFYKPSAQANRVLAERKHWLENTAEACTAITDEGAPLFEELLELAAKWKALPSGSDIASVLRLPPLEQCRWLCERWETDFLLLKPGADGLFRLHGGGLCFPSHWDLRSKMGHTVAEIHEPVPGLNATLGRSIDGFLAKIRPGISWERHNWGLSRSPELNQHPSRKLPRLDDKVTLDEIWWRLEDQSLVALPRSGGILFGIRVTVHPLREVRNHSTACEGLLQALGTMPEEMVIYKGMGRARKRISELLRE</sequence>
<proteinExistence type="predicted"/>
<name>A0A6B2M496_9BACT</name>
<dbReference type="EMBL" id="JAAGNX010000003">
    <property type="protein sequence ID" value="NDV62907.1"/>
    <property type="molecule type" value="Genomic_DNA"/>
</dbReference>
<dbReference type="AlphaFoldDB" id="A0A6B2M496"/>
<comment type="caution">
    <text evidence="1">The sequence shown here is derived from an EMBL/GenBank/DDBJ whole genome shotgun (WGS) entry which is preliminary data.</text>
</comment>
<keyword evidence="2" id="KW-1185">Reference proteome</keyword>
<dbReference type="Pfam" id="PF11927">
    <property type="entry name" value="HODM_asu-like"/>
    <property type="match status" value="1"/>
</dbReference>